<accession>A0A1B6KA23</accession>
<dbReference type="InterPro" id="IPR012132">
    <property type="entry name" value="GMC_OxRdtase"/>
</dbReference>
<evidence type="ECO:0000313" key="2">
    <source>
        <dbReference type="EMBL" id="JAT08296.1"/>
    </source>
</evidence>
<dbReference type="PANTHER" id="PTHR11552">
    <property type="entry name" value="GLUCOSE-METHANOL-CHOLINE GMC OXIDOREDUCTASE"/>
    <property type="match status" value="1"/>
</dbReference>
<dbReference type="GO" id="GO:0050660">
    <property type="term" value="F:flavin adenine dinucleotide binding"/>
    <property type="evidence" value="ECO:0007669"/>
    <property type="project" value="InterPro"/>
</dbReference>
<dbReference type="Gene3D" id="3.50.50.60">
    <property type="entry name" value="FAD/NAD(P)-binding domain"/>
    <property type="match status" value="1"/>
</dbReference>
<dbReference type="SUPFAM" id="SSF51905">
    <property type="entry name" value="FAD/NAD(P)-binding domain"/>
    <property type="match status" value="1"/>
</dbReference>
<dbReference type="Gene3D" id="3.30.560.10">
    <property type="entry name" value="Glucose Oxidase, domain 3"/>
    <property type="match status" value="1"/>
</dbReference>
<comment type="similarity">
    <text evidence="1">Belongs to the GMC oxidoreductase family.</text>
</comment>
<feature type="non-terminal residue" evidence="2">
    <location>
        <position position="129"/>
    </location>
</feature>
<proteinExistence type="inferred from homology"/>
<dbReference type="AlphaFoldDB" id="A0A1B6KA23"/>
<feature type="non-terminal residue" evidence="2">
    <location>
        <position position="1"/>
    </location>
</feature>
<reference evidence="2" key="1">
    <citation type="submission" date="2015-11" db="EMBL/GenBank/DDBJ databases">
        <title>De novo transcriptome assembly of four potential Pierce s Disease insect vectors from Arizona vineyards.</title>
        <authorList>
            <person name="Tassone E.E."/>
        </authorList>
    </citation>
    <scope>NUCLEOTIDE SEQUENCE</scope>
</reference>
<dbReference type="PANTHER" id="PTHR11552:SF227">
    <property type="entry name" value="GLUCOSE DEHYDROGENASE [FAD, QUINONE]-LIKE PROTEIN"/>
    <property type="match status" value="1"/>
</dbReference>
<organism evidence="2">
    <name type="scientific">Graphocephala atropunctata</name>
    <dbReference type="NCBI Taxonomy" id="36148"/>
    <lineage>
        <taxon>Eukaryota</taxon>
        <taxon>Metazoa</taxon>
        <taxon>Ecdysozoa</taxon>
        <taxon>Arthropoda</taxon>
        <taxon>Hexapoda</taxon>
        <taxon>Insecta</taxon>
        <taxon>Pterygota</taxon>
        <taxon>Neoptera</taxon>
        <taxon>Paraneoptera</taxon>
        <taxon>Hemiptera</taxon>
        <taxon>Auchenorrhyncha</taxon>
        <taxon>Membracoidea</taxon>
        <taxon>Cicadellidae</taxon>
        <taxon>Cicadellinae</taxon>
        <taxon>Cicadellini</taxon>
        <taxon>Graphocephala</taxon>
    </lineage>
</organism>
<dbReference type="EMBL" id="GEBQ01031681">
    <property type="protein sequence ID" value="JAT08296.1"/>
    <property type="molecule type" value="Transcribed_RNA"/>
</dbReference>
<dbReference type="GO" id="GO:0016491">
    <property type="term" value="F:oxidoreductase activity"/>
    <property type="evidence" value="ECO:0007669"/>
    <property type="project" value="TreeGrafter"/>
</dbReference>
<gene>
    <name evidence="2" type="ORF">g.23342</name>
</gene>
<name>A0A1B6KA23_9HEMI</name>
<evidence type="ECO:0000256" key="1">
    <source>
        <dbReference type="ARBA" id="ARBA00010790"/>
    </source>
</evidence>
<sequence>LLQQAVTASLQGSCSRSGVVENLIDDMYRSIKKAENNLANSNQYPQDYNPTDGEEFDFIVVGAGSAGAVVANRLTEVNGWRVLLLEAGGDPTKASEVPSLMGSLQYTDMDWKYLTDPEENTCLGMRNNS</sequence>
<protein>
    <submittedName>
        <fullName evidence="2">Uncharacterized protein</fullName>
    </submittedName>
</protein>
<dbReference type="InterPro" id="IPR036188">
    <property type="entry name" value="FAD/NAD-bd_sf"/>
</dbReference>